<dbReference type="NCBIfam" id="TIGR02027">
    <property type="entry name" value="rpoA"/>
    <property type="match status" value="1"/>
</dbReference>
<keyword evidence="14" id="KW-1185">Reference proteome</keyword>
<evidence type="ECO:0000256" key="7">
    <source>
        <dbReference type="ARBA" id="ARBA00023163"/>
    </source>
</evidence>
<evidence type="ECO:0000256" key="5">
    <source>
        <dbReference type="ARBA" id="ARBA00022679"/>
    </source>
</evidence>
<comment type="subunit">
    <text evidence="11">Homodimer. The RNAP catalytic core consists of 2 alpha, 1 beta, 1 beta' and 1 omega subunit. When a sigma factor is associated with the core the holoenzyme is formed, which can initiate transcription.</text>
</comment>
<dbReference type="Pfam" id="PF01000">
    <property type="entry name" value="RNA_pol_A_bac"/>
    <property type="match status" value="1"/>
</dbReference>
<keyword evidence="4 11" id="KW-0240">DNA-directed RNA polymerase</keyword>
<evidence type="ECO:0000256" key="2">
    <source>
        <dbReference type="ARBA" id="ARBA00012418"/>
    </source>
</evidence>
<comment type="domain">
    <text evidence="11">The N-terminal domain is essential for RNAP assembly and basal transcription, whereas the C-terminal domain is involved in interaction with transcriptional regulators and with upstream promoter elements.</text>
</comment>
<dbReference type="GO" id="GO:0005737">
    <property type="term" value="C:cytoplasm"/>
    <property type="evidence" value="ECO:0007669"/>
    <property type="project" value="UniProtKB-ARBA"/>
</dbReference>
<dbReference type="SMART" id="SM00662">
    <property type="entry name" value="RPOLD"/>
    <property type="match status" value="1"/>
</dbReference>
<evidence type="ECO:0000256" key="8">
    <source>
        <dbReference type="ARBA" id="ARBA00032524"/>
    </source>
</evidence>
<evidence type="ECO:0000256" key="10">
    <source>
        <dbReference type="ARBA" id="ARBA00048552"/>
    </source>
</evidence>
<accession>A0A0P9HIS7</accession>
<evidence type="ECO:0000256" key="9">
    <source>
        <dbReference type="ARBA" id="ARBA00033070"/>
    </source>
</evidence>
<dbReference type="InterPro" id="IPR011773">
    <property type="entry name" value="DNA-dir_RpoA"/>
</dbReference>
<dbReference type="InterPro" id="IPR036603">
    <property type="entry name" value="RBP11-like"/>
</dbReference>
<dbReference type="GO" id="GO:0000428">
    <property type="term" value="C:DNA-directed RNA polymerase complex"/>
    <property type="evidence" value="ECO:0007669"/>
    <property type="project" value="UniProtKB-KW"/>
</dbReference>
<reference evidence="13 14" key="1">
    <citation type="submission" date="2015-09" db="EMBL/GenBank/DDBJ databases">
        <title>Draft genome sequence of Kouleothrix aurantiaca JCM 19913.</title>
        <authorList>
            <person name="Hemp J."/>
        </authorList>
    </citation>
    <scope>NUCLEOTIDE SEQUENCE [LARGE SCALE GENOMIC DNA]</scope>
    <source>
        <strain evidence="13 14">COM-B</strain>
    </source>
</reference>
<evidence type="ECO:0000256" key="1">
    <source>
        <dbReference type="ARBA" id="ARBA00007123"/>
    </source>
</evidence>
<organism evidence="13 14">
    <name type="scientific">Kouleothrix aurantiaca</name>
    <dbReference type="NCBI Taxonomy" id="186479"/>
    <lineage>
        <taxon>Bacteria</taxon>
        <taxon>Bacillati</taxon>
        <taxon>Chloroflexota</taxon>
        <taxon>Chloroflexia</taxon>
        <taxon>Chloroflexales</taxon>
        <taxon>Roseiflexineae</taxon>
        <taxon>Roseiflexaceae</taxon>
        <taxon>Kouleothrix</taxon>
    </lineage>
</organism>
<dbReference type="AlphaFoldDB" id="A0A0P9HIS7"/>
<dbReference type="GO" id="GO:0006351">
    <property type="term" value="P:DNA-templated transcription"/>
    <property type="evidence" value="ECO:0007669"/>
    <property type="project" value="UniProtKB-UniRule"/>
</dbReference>
<evidence type="ECO:0000313" key="14">
    <source>
        <dbReference type="Proteomes" id="UP000050509"/>
    </source>
</evidence>
<dbReference type="Pfam" id="PF01193">
    <property type="entry name" value="RNA_pol_L"/>
    <property type="match status" value="1"/>
</dbReference>
<feature type="domain" description="DNA-directed RNA polymerase RpoA/D/Rpb3-type" evidence="12">
    <location>
        <begin position="17"/>
        <end position="225"/>
    </location>
</feature>
<gene>
    <name evidence="11" type="primary">rpoA</name>
    <name evidence="13" type="ORF">SE17_01380</name>
</gene>
<dbReference type="GO" id="GO:0003677">
    <property type="term" value="F:DNA binding"/>
    <property type="evidence" value="ECO:0007669"/>
    <property type="project" value="UniProtKB-UniRule"/>
</dbReference>
<dbReference type="InterPro" id="IPR011263">
    <property type="entry name" value="DNA-dir_RNA_pol_RpoA/D/Rpb3"/>
</dbReference>
<evidence type="ECO:0000256" key="6">
    <source>
        <dbReference type="ARBA" id="ARBA00022695"/>
    </source>
</evidence>
<proteinExistence type="inferred from homology"/>
<dbReference type="CDD" id="cd06928">
    <property type="entry name" value="RNAP_alpha_NTD"/>
    <property type="match status" value="1"/>
</dbReference>
<keyword evidence="6 11" id="KW-0548">Nucleotidyltransferase</keyword>
<dbReference type="SUPFAM" id="SSF47789">
    <property type="entry name" value="C-terminal domain of RNA polymerase alpha subunit"/>
    <property type="match status" value="1"/>
</dbReference>
<comment type="function">
    <text evidence="11">DNA-dependent RNA polymerase catalyzes the transcription of DNA into RNA using the four ribonucleoside triphosphates as substrates.</text>
</comment>
<protein>
    <recommendedName>
        <fullName evidence="3 11">DNA-directed RNA polymerase subunit alpha</fullName>
        <shortName evidence="11">RNAP subunit alpha</shortName>
        <ecNumber evidence="2 11">2.7.7.6</ecNumber>
    </recommendedName>
    <alternativeName>
        <fullName evidence="9 11">RNA polymerase subunit alpha</fullName>
    </alternativeName>
    <alternativeName>
        <fullName evidence="8 11">Transcriptase subunit alpha</fullName>
    </alternativeName>
</protein>
<feature type="region of interest" description="Alpha N-terminal domain (alpha-NTD)" evidence="11">
    <location>
        <begin position="1"/>
        <end position="233"/>
    </location>
</feature>
<evidence type="ECO:0000256" key="3">
    <source>
        <dbReference type="ARBA" id="ARBA00015972"/>
    </source>
</evidence>
<dbReference type="GO" id="GO:0003899">
    <property type="term" value="F:DNA-directed RNA polymerase activity"/>
    <property type="evidence" value="ECO:0007669"/>
    <property type="project" value="UniProtKB-UniRule"/>
</dbReference>
<comment type="caution">
    <text evidence="13">The sequence shown here is derived from an EMBL/GenBank/DDBJ whole genome shotgun (WGS) entry which is preliminary data.</text>
</comment>
<name>A0A0P9HIS7_9CHLR</name>
<dbReference type="SUPFAM" id="SSF56553">
    <property type="entry name" value="Insert subdomain of RNA polymerase alpha subunit"/>
    <property type="match status" value="1"/>
</dbReference>
<dbReference type="HAMAP" id="MF_00059">
    <property type="entry name" value="RNApol_bact_RpoA"/>
    <property type="match status" value="1"/>
</dbReference>
<keyword evidence="7 11" id="KW-0804">Transcription</keyword>
<dbReference type="Proteomes" id="UP000050509">
    <property type="component" value="Unassembled WGS sequence"/>
</dbReference>
<dbReference type="GO" id="GO:0046983">
    <property type="term" value="F:protein dimerization activity"/>
    <property type="evidence" value="ECO:0007669"/>
    <property type="project" value="InterPro"/>
</dbReference>
<evidence type="ECO:0000256" key="11">
    <source>
        <dbReference type="HAMAP-Rule" id="MF_00059"/>
    </source>
</evidence>
<dbReference type="InterPro" id="IPR011260">
    <property type="entry name" value="RNAP_asu_C"/>
</dbReference>
<evidence type="ECO:0000259" key="12">
    <source>
        <dbReference type="SMART" id="SM00662"/>
    </source>
</evidence>
<sequence>MLDIVPTITVVSAGEQYGRFQIAPLEEGHAAALGNALRRVLLSSIPGAAVTKINIEGVYHEFSTIPGVREDVPELVLNVKGLRFRCYAERPVRVALVRHGAGPVRASDIDTPSNIEVVNPNHYLCSLDSDDAELSIELTIERGRGALLADMRDAPLPIGEIAVDAIFTPIPKVNMVVERLASAGELAAHAAVLLEIWTDGSLKPGDALSYAAQLLAQYAQAIASFDQSAVAVKEPHAPGAAIPAEIYDLPIDILDLTTRTYNALKRADITKIGQILGKDDKALASIRNFGAKSVEEIKDKLRERGYGNVEQTPEPGLELAAG</sequence>
<comment type="similarity">
    <text evidence="1 11">Belongs to the RNA polymerase alpha chain family.</text>
</comment>
<feature type="region of interest" description="Alpha C-terminal domain (alpha-CTD)" evidence="11">
    <location>
        <begin position="246"/>
        <end position="322"/>
    </location>
</feature>
<dbReference type="NCBIfam" id="NF003519">
    <property type="entry name" value="PRK05182.2-5"/>
    <property type="match status" value="1"/>
</dbReference>
<dbReference type="SUPFAM" id="SSF55257">
    <property type="entry name" value="RBP11-like subunits of RNA polymerase"/>
    <property type="match status" value="1"/>
</dbReference>
<dbReference type="EMBL" id="LJCR01000014">
    <property type="protein sequence ID" value="KPV54815.1"/>
    <property type="molecule type" value="Genomic_DNA"/>
</dbReference>
<keyword evidence="5 11" id="KW-0808">Transferase</keyword>
<dbReference type="Pfam" id="PF03118">
    <property type="entry name" value="RNA_pol_A_CTD"/>
    <property type="match status" value="1"/>
</dbReference>
<dbReference type="Gene3D" id="3.30.1360.10">
    <property type="entry name" value="RNA polymerase, RBP11-like subunit"/>
    <property type="match status" value="1"/>
</dbReference>
<evidence type="ECO:0000256" key="4">
    <source>
        <dbReference type="ARBA" id="ARBA00022478"/>
    </source>
</evidence>
<comment type="catalytic activity">
    <reaction evidence="10 11">
        <text>RNA(n) + a ribonucleoside 5'-triphosphate = RNA(n+1) + diphosphate</text>
        <dbReference type="Rhea" id="RHEA:21248"/>
        <dbReference type="Rhea" id="RHEA-COMP:14527"/>
        <dbReference type="Rhea" id="RHEA-COMP:17342"/>
        <dbReference type="ChEBI" id="CHEBI:33019"/>
        <dbReference type="ChEBI" id="CHEBI:61557"/>
        <dbReference type="ChEBI" id="CHEBI:140395"/>
        <dbReference type="EC" id="2.7.7.6"/>
    </reaction>
</comment>
<dbReference type="EC" id="2.7.7.6" evidence="2 11"/>
<dbReference type="PATRIC" id="fig|186479.3.peg.1654"/>
<dbReference type="Gene3D" id="2.170.120.12">
    <property type="entry name" value="DNA-directed RNA polymerase, insert domain"/>
    <property type="match status" value="1"/>
</dbReference>
<dbReference type="InterPro" id="IPR036643">
    <property type="entry name" value="RNApol_insert_sf"/>
</dbReference>
<dbReference type="FunFam" id="2.170.120.12:FF:000001">
    <property type="entry name" value="DNA-directed RNA polymerase subunit alpha"/>
    <property type="match status" value="1"/>
</dbReference>
<evidence type="ECO:0000313" key="13">
    <source>
        <dbReference type="EMBL" id="KPV54815.1"/>
    </source>
</evidence>
<dbReference type="Gene3D" id="1.10.150.20">
    <property type="entry name" value="5' to 3' exonuclease, C-terminal subdomain"/>
    <property type="match status" value="1"/>
</dbReference>
<dbReference type="InterPro" id="IPR011262">
    <property type="entry name" value="DNA-dir_RNA_pol_insert"/>
</dbReference>